<comment type="caution">
    <text evidence="11">The sequence shown here is derived from an EMBL/GenBank/DDBJ whole genome shotgun (WGS) entry which is preliminary data.</text>
</comment>
<keyword evidence="7 10" id="KW-1133">Transmembrane helix</keyword>
<evidence type="ECO:0000256" key="1">
    <source>
        <dbReference type="ARBA" id="ARBA00004141"/>
    </source>
</evidence>
<feature type="transmembrane region" description="Helical" evidence="10">
    <location>
        <begin position="338"/>
        <end position="357"/>
    </location>
</feature>
<feature type="transmembrane region" description="Helical" evidence="10">
    <location>
        <begin position="673"/>
        <end position="691"/>
    </location>
</feature>
<feature type="compositionally biased region" description="Basic and acidic residues" evidence="9">
    <location>
        <begin position="69"/>
        <end position="81"/>
    </location>
</feature>
<feature type="transmembrane region" description="Helical" evidence="10">
    <location>
        <begin position="168"/>
        <end position="193"/>
    </location>
</feature>
<dbReference type="GO" id="GO:0016020">
    <property type="term" value="C:membrane"/>
    <property type="evidence" value="ECO:0007669"/>
    <property type="project" value="UniProtKB-SubCell"/>
</dbReference>
<evidence type="ECO:0000256" key="9">
    <source>
        <dbReference type="SAM" id="MobiDB-lite"/>
    </source>
</evidence>
<evidence type="ECO:0000256" key="2">
    <source>
        <dbReference type="ARBA" id="ARBA00008807"/>
    </source>
</evidence>
<evidence type="ECO:0000256" key="8">
    <source>
        <dbReference type="ARBA" id="ARBA00023136"/>
    </source>
</evidence>
<feature type="transmembrane region" description="Helical" evidence="10">
    <location>
        <begin position="461"/>
        <end position="480"/>
    </location>
</feature>
<evidence type="ECO:0000256" key="4">
    <source>
        <dbReference type="ARBA" id="ARBA00022692"/>
    </source>
</evidence>
<keyword evidence="12" id="KW-1185">Reference proteome</keyword>
<feature type="transmembrane region" description="Helical" evidence="10">
    <location>
        <begin position="720"/>
        <end position="741"/>
    </location>
</feature>
<name>A0A5B0R0Z5_PUCGR</name>
<gene>
    <name evidence="11" type="ORF">PGT21_014299</name>
</gene>
<dbReference type="EMBL" id="VSWC01000001">
    <property type="protein sequence ID" value="KAA1119069.1"/>
    <property type="molecule type" value="Genomic_DNA"/>
</dbReference>
<keyword evidence="8 10" id="KW-0472">Membrane</keyword>
<accession>A0A5B0R0Z5</accession>
<keyword evidence="6" id="KW-0653">Protein transport</keyword>
<keyword evidence="4 10" id="KW-0812">Transmembrane</keyword>
<dbReference type="OrthoDB" id="9986677at2759"/>
<keyword evidence="5" id="KW-0571">Peptide transport</keyword>
<feature type="transmembrane region" description="Helical" evidence="10">
    <location>
        <begin position="135"/>
        <end position="156"/>
    </location>
</feature>
<dbReference type="PANTHER" id="PTHR22601">
    <property type="entry name" value="ISP4 LIKE PROTEIN"/>
    <property type="match status" value="1"/>
</dbReference>
<evidence type="ECO:0000256" key="3">
    <source>
        <dbReference type="ARBA" id="ARBA00022448"/>
    </source>
</evidence>
<evidence type="ECO:0008006" key="13">
    <source>
        <dbReference type="Google" id="ProtNLM"/>
    </source>
</evidence>
<evidence type="ECO:0000256" key="10">
    <source>
        <dbReference type="SAM" id="Phobius"/>
    </source>
</evidence>
<feature type="transmembrane region" description="Helical" evidence="10">
    <location>
        <begin position="492"/>
        <end position="518"/>
    </location>
</feature>
<dbReference type="AlphaFoldDB" id="A0A5B0R0Z5"/>
<reference evidence="11 12" key="1">
    <citation type="submission" date="2019-05" db="EMBL/GenBank/DDBJ databases">
        <title>Emergence of the Ug99 lineage of the wheat stem rust pathogen through somatic hybridization.</title>
        <authorList>
            <person name="Li F."/>
            <person name="Upadhyaya N.M."/>
            <person name="Sperschneider J."/>
            <person name="Matny O."/>
            <person name="Nguyen-Phuc H."/>
            <person name="Mago R."/>
            <person name="Raley C."/>
            <person name="Miller M.E."/>
            <person name="Silverstein K.A.T."/>
            <person name="Henningsen E."/>
            <person name="Hirsch C.D."/>
            <person name="Visser B."/>
            <person name="Pretorius Z.A."/>
            <person name="Steffenson B.J."/>
            <person name="Schwessinger B."/>
            <person name="Dodds P.N."/>
            <person name="Figueroa M."/>
        </authorList>
    </citation>
    <scope>NUCLEOTIDE SEQUENCE [LARGE SCALE GENOMIC DNA]</scope>
    <source>
        <strain evidence="11">21-0</strain>
    </source>
</reference>
<feature type="transmembrane region" description="Helical" evidence="10">
    <location>
        <begin position="574"/>
        <end position="596"/>
    </location>
</feature>
<dbReference type="NCBIfam" id="TIGR00728">
    <property type="entry name" value="OPT_sfam"/>
    <property type="match status" value="1"/>
</dbReference>
<evidence type="ECO:0000256" key="6">
    <source>
        <dbReference type="ARBA" id="ARBA00022927"/>
    </source>
</evidence>
<dbReference type="GO" id="GO:0015031">
    <property type="term" value="P:protein transport"/>
    <property type="evidence" value="ECO:0007669"/>
    <property type="project" value="UniProtKB-KW"/>
</dbReference>
<feature type="transmembrane region" description="Helical" evidence="10">
    <location>
        <begin position="199"/>
        <end position="226"/>
    </location>
</feature>
<feature type="transmembrane region" description="Helical" evidence="10">
    <location>
        <begin position="105"/>
        <end position="123"/>
    </location>
</feature>
<dbReference type="InterPro" id="IPR004648">
    <property type="entry name" value="Oligpept_transpt"/>
</dbReference>
<evidence type="ECO:0000313" key="11">
    <source>
        <dbReference type="EMBL" id="KAA1119069.1"/>
    </source>
</evidence>
<feature type="transmembrane region" description="Helical" evidence="10">
    <location>
        <begin position="410"/>
        <end position="432"/>
    </location>
</feature>
<dbReference type="GO" id="GO:0035673">
    <property type="term" value="F:oligopeptide transmembrane transporter activity"/>
    <property type="evidence" value="ECO:0007669"/>
    <property type="project" value="InterPro"/>
</dbReference>
<evidence type="ECO:0000256" key="5">
    <source>
        <dbReference type="ARBA" id="ARBA00022856"/>
    </source>
</evidence>
<comment type="subcellular location">
    <subcellularLocation>
        <location evidence="1">Membrane</location>
        <topology evidence="1">Multi-pass membrane protein</topology>
    </subcellularLocation>
</comment>
<evidence type="ECO:0000256" key="7">
    <source>
        <dbReference type="ARBA" id="ARBA00022989"/>
    </source>
</evidence>
<keyword evidence="3" id="KW-0813">Transport</keyword>
<dbReference type="InterPro" id="IPR004813">
    <property type="entry name" value="OPT"/>
</dbReference>
<sequence length="776" mass="84951">MDRQGAGPWKPPTISDDSMEKAQAVASARRPSNVSFRSHHGAGCNASLSIEVASNAGRDHYVPPTSPVKLEEADKGSKDSCLGEKTETISLYEDSEPPIMTVRSVSVGIFLAVFGVSVTQLFLFKPVHMNIKLMFLQIAAVILGRGCALIPGPKWWNPGPYTLKETAFCALMGTTASIAVLATEMIVVYDLYFDQVINFGIAFCILISSQLIGFAWAGVLLPILVYPTHAVFPETLPSISLLKSLFSVGEESKDQVNFFKKAFLTVIVYEIFPTYITPALQAVNVFCLTLPKDPIVTSIFGGAQPFQGMGIFSVSGDWSMVGGLGPLYMPLTTQMHQLAAWVVSTLVFFLVYTKSWFGSGYNQHFPFLSVGLFTSEGKPYPYREAVNQDGTANEEYLEKSGLPFFTGTYYIVQILLTTSLTSSIAHAVLYNYRIFGAMFKKSKRSADIDPHRLVCQKYKDFPLWGFILLALGAIGLAFGMSAISNSGLSAPALIVALIVSFILTLGTGFIFALTGFVVRLSPGIQMLGGLLFPGNVFASMWFTVYGGTSAYQGLNILKNMKYGQYIHLPPRLVVYSQLIGCTVGSLTTLLVARAIVSHEREVLLSPHGNGIFSGAEIAAFQARAVSWGLFSRHLFLSGQRYSAVSWGMLIGFALPVPFFVAHKIWPRLKFNQVIVPLFLGIIPGLYNMAYAGELARMVIGLTSQLWARRYRAQWFNKYNYILSAALDGGTEVAVFVLAMAFQGGGGRQIKFPTYFLNPPSSTPRDYCWVDPNSRAG</sequence>
<protein>
    <recommendedName>
        <fullName evidence="13">Oligopeptide transporter</fullName>
    </recommendedName>
</protein>
<feature type="transmembrane region" description="Helical" evidence="10">
    <location>
        <begin position="530"/>
        <end position="554"/>
    </location>
</feature>
<feature type="transmembrane region" description="Helical" evidence="10">
    <location>
        <begin position="641"/>
        <end position="661"/>
    </location>
</feature>
<evidence type="ECO:0000313" key="12">
    <source>
        <dbReference type="Proteomes" id="UP000324748"/>
    </source>
</evidence>
<comment type="similarity">
    <text evidence="2">Belongs to the oligopeptide OPT transporter family.</text>
</comment>
<dbReference type="Pfam" id="PF03169">
    <property type="entry name" value="OPT"/>
    <property type="match status" value="1"/>
</dbReference>
<organism evidence="11 12">
    <name type="scientific">Puccinia graminis f. sp. tritici</name>
    <dbReference type="NCBI Taxonomy" id="56615"/>
    <lineage>
        <taxon>Eukaryota</taxon>
        <taxon>Fungi</taxon>
        <taxon>Dikarya</taxon>
        <taxon>Basidiomycota</taxon>
        <taxon>Pucciniomycotina</taxon>
        <taxon>Pucciniomycetes</taxon>
        <taxon>Pucciniales</taxon>
        <taxon>Pucciniaceae</taxon>
        <taxon>Puccinia</taxon>
    </lineage>
</organism>
<feature type="region of interest" description="Disordered" evidence="9">
    <location>
        <begin position="1"/>
        <end position="39"/>
    </location>
</feature>
<feature type="region of interest" description="Disordered" evidence="9">
    <location>
        <begin position="61"/>
        <end position="81"/>
    </location>
</feature>
<proteinExistence type="inferred from homology"/>
<dbReference type="Proteomes" id="UP000324748">
    <property type="component" value="Unassembled WGS sequence"/>
</dbReference>